<dbReference type="PROSITE" id="PS50110">
    <property type="entry name" value="RESPONSE_REGULATORY"/>
    <property type="match status" value="1"/>
</dbReference>
<evidence type="ECO:0000256" key="2">
    <source>
        <dbReference type="ARBA" id="ARBA00023012"/>
    </source>
</evidence>
<dbReference type="Gene3D" id="3.40.50.2300">
    <property type="match status" value="1"/>
</dbReference>
<dbReference type="AlphaFoldDB" id="A0A0W8FX20"/>
<dbReference type="InterPro" id="IPR001789">
    <property type="entry name" value="Sig_transdc_resp-reg_receiver"/>
</dbReference>
<comment type="caution">
    <text evidence="4">The sequence shown here is derived from an EMBL/GenBank/DDBJ whole genome shotgun (WGS) entry which is preliminary data.</text>
</comment>
<dbReference type="InterPro" id="IPR011006">
    <property type="entry name" value="CheY-like_superfamily"/>
</dbReference>
<keyword evidence="1" id="KW-0597">Phosphoprotein</keyword>
<dbReference type="EMBL" id="LNQE01000696">
    <property type="protein sequence ID" value="KUG25398.1"/>
    <property type="molecule type" value="Genomic_DNA"/>
</dbReference>
<organism evidence="4">
    <name type="scientific">hydrocarbon metagenome</name>
    <dbReference type="NCBI Taxonomy" id="938273"/>
    <lineage>
        <taxon>unclassified sequences</taxon>
        <taxon>metagenomes</taxon>
        <taxon>ecological metagenomes</taxon>
    </lineage>
</organism>
<dbReference type="Pfam" id="PF00072">
    <property type="entry name" value="Response_reg"/>
    <property type="match status" value="1"/>
</dbReference>
<dbReference type="PANTHER" id="PTHR44591">
    <property type="entry name" value="STRESS RESPONSE REGULATOR PROTEIN 1"/>
    <property type="match status" value="1"/>
</dbReference>
<gene>
    <name evidence="4" type="ORF">ASZ90_004780</name>
</gene>
<feature type="domain" description="Response regulatory" evidence="3">
    <location>
        <begin position="9"/>
        <end position="133"/>
    </location>
</feature>
<evidence type="ECO:0000313" key="4">
    <source>
        <dbReference type="EMBL" id="KUG25398.1"/>
    </source>
</evidence>
<keyword evidence="2" id="KW-0902">Two-component regulatory system</keyword>
<dbReference type="GO" id="GO:0000160">
    <property type="term" value="P:phosphorelay signal transduction system"/>
    <property type="evidence" value="ECO:0007669"/>
    <property type="project" value="UniProtKB-KW"/>
</dbReference>
<sequence length="135" mass="15514">MQHSDKIKTILLVDDDIDLLEQNKLLMESKGFNVITAESGKDGIEAFNKFKPDVAIIDLIMEEYDSGFILCHRIKKTEHGKKIPVFILTSATYDTGFKFSSDTKEEREWIKCDGILHKPVVVDELISKLENYFDE</sequence>
<accession>A0A0W8FX20</accession>
<name>A0A0W8FX20_9ZZZZ</name>
<protein>
    <submittedName>
        <fullName evidence="4">Phosphate regulon transcriptional regulatory protein phob (Sphr)</fullName>
    </submittedName>
</protein>
<proteinExistence type="predicted"/>
<reference evidence="4" key="1">
    <citation type="journal article" date="2015" name="Proc. Natl. Acad. Sci. U.S.A.">
        <title>Networks of energetic and metabolic interactions define dynamics in microbial communities.</title>
        <authorList>
            <person name="Embree M."/>
            <person name="Liu J.K."/>
            <person name="Al-Bassam M.M."/>
            <person name="Zengler K."/>
        </authorList>
    </citation>
    <scope>NUCLEOTIDE SEQUENCE</scope>
</reference>
<dbReference type="PANTHER" id="PTHR44591:SF14">
    <property type="entry name" value="PROTEIN PILG"/>
    <property type="match status" value="1"/>
</dbReference>
<evidence type="ECO:0000259" key="3">
    <source>
        <dbReference type="PROSITE" id="PS50110"/>
    </source>
</evidence>
<evidence type="ECO:0000256" key="1">
    <source>
        <dbReference type="ARBA" id="ARBA00022553"/>
    </source>
</evidence>
<dbReference type="SUPFAM" id="SSF52172">
    <property type="entry name" value="CheY-like"/>
    <property type="match status" value="1"/>
</dbReference>
<dbReference type="SMART" id="SM00448">
    <property type="entry name" value="REC"/>
    <property type="match status" value="1"/>
</dbReference>
<dbReference type="InterPro" id="IPR050595">
    <property type="entry name" value="Bact_response_regulator"/>
</dbReference>